<keyword evidence="4" id="KW-1185">Reference proteome</keyword>
<dbReference type="GO" id="GO:0006886">
    <property type="term" value="P:intracellular protein transport"/>
    <property type="evidence" value="ECO:0007669"/>
    <property type="project" value="InterPro"/>
</dbReference>
<comment type="similarity">
    <text evidence="1">Belongs to the VTI1 family.</text>
</comment>
<dbReference type="AlphaFoldDB" id="A0A2J8A1F0"/>
<evidence type="ECO:0000313" key="3">
    <source>
        <dbReference type="EMBL" id="PNH06351.1"/>
    </source>
</evidence>
<dbReference type="InterPro" id="IPR038407">
    <property type="entry name" value="v-SNARE_N_sf"/>
</dbReference>
<dbReference type="InterPro" id="IPR007705">
    <property type="entry name" value="Vesicle_trsprt_v-SNARE_N"/>
</dbReference>
<dbReference type="EMBL" id="PGGS01000241">
    <property type="protein sequence ID" value="PNH06351.1"/>
    <property type="molecule type" value="Genomic_DNA"/>
</dbReference>
<evidence type="ECO:0000259" key="2">
    <source>
        <dbReference type="Pfam" id="PF05008"/>
    </source>
</evidence>
<protein>
    <recommendedName>
        <fullName evidence="2">Vesicle transport v-SNARE N-terminal domain-containing protein</fullName>
    </recommendedName>
</protein>
<dbReference type="SUPFAM" id="SSF47661">
    <property type="entry name" value="t-snare proteins"/>
    <property type="match status" value="1"/>
</dbReference>
<dbReference type="GO" id="GO:0016192">
    <property type="term" value="P:vesicle-mediated transport"/>
    <property type="evidence" value="ECO:0007669"/>
    <property type="project" value="InterPro"/>
</dbReference>
<sequence>MDDANALFNQYENEYCNKSTDISRKVGVASTLSGDTKRKKLSEVDADIKEADNIGTL</sequence>
<organism evidence="3 4">
    <name type="scientific">Tetrabaena socialis</name>
    <dbReference type="NCBI Taxonomy" id="47790"/>
    <lineage>
        <taxon>Eukaryota</taxon>
        <taxon>Viridiplantae</taxon>
        <taxon>Chlorophyta</taxon>
        <taxon>core chlorophytes</taxon>
        <taxon>Chlorophyceae</taxon>
        <taxon>CS clade</taxon>
        <taxon>Chlamydomonadales</taxon>
        <taxon>Tetrabaenaceae</taxon>
        <taxon>Tetrabaena</taxon>
    </lineage>
</organism>
<dbReference type="Pfam" id="PF05008">
    <property type="entry name" value="V-SNARE"/>
    <property type="match status" value="1"/>
</dbReference>
<dbReference type="Proteomes" id="UP000236333">
    <property type="component" value="Unassembled WGS sequence"/>
</dbReference>
<dbReference type="GO" id="GO:0016020">
    <property type="term" value="C:membrane"/>
    <property type="evidence" value="ECO:0007669"/>
    <property type="project" value="InterPro"/>
</dbReference>
<dbReference type="InterPro" id="IPR010989">
    <property type="entry name" value="SNARE"/>
</dbReference>
<reference evidence="3 4" key="1">
    <citation type="journal article" date="2017" name="Mol. Biol. Evol.">
        <title>The 4-celled Tetrabaena socialis nuclear genome reveals the essential components for genetic control of cell number at the origin of multicellularity in the volvocine lineage.</title>
        <authorList>
            <person name="Featherston J."/>
            <person name="Arakaki Y."/>
            <person name="Hanschen E.R."/>
            <person name="Ferris P.J."/>
            <person name="Michod R.E."/>
            <person name="Olson B.J.S.C."/>
            <person name="Nozaki H."/>
            <person name="Durand P.M."/>
        </authorList>
    </citation>
    <scope>NUCLEOTIDE SEQUENCE [LARGE SCALE GENOMIC DNA]</scope>
    <source>
        <strain evidence="3 4">NIES-571</strain>
    </source>
</reference>
<comment type="caution">
    <text evidence="3">The sequence shown here is derived from an EMBL/GenBank/DDBJ whole genome shotgun (WGS) entry which is preliminary data.</text>
</comment>
<gene>
    <name evidence="3" type="ORF">TSOC_007277</name>
</gene>
<proteinExistence type="inferred from homology"/>
<name>A0A2J8A1F0_9CHLO</name>
<evidence type="ECO:0000313" key="4">
    <source>
        <dbReference type="Proteomes" id="UP000236333"/>
    </source>
</evidence>
<dbReference type="Gene3D" id="1.20.58.400">
    <property type="entry name" value="t-snare proteins"/>
    <property type="match status" value="1"/>
</dbReference>
<accession>A0A2J8A1F0</accession>
<dbReference type="OrthoDB" id="430637at2759"/>
<feature type="domain" description="Vesicle transport v-SNARE N-terminal" evidence="2">
    <location>
        <begin position="7"/>
        <end position="53"/>
    </location>
</feature>
<evidence type="ECO:0000256" key="1">
    <source>
        <dbReference type="ARBA" id="ARBA00006108"/>
    </source>
</evidence>